<evidence type="ECO:0000313" key="4">
    <source>
        <dbReference type="Proteomes" id="UP001652624"/>
    </source>
</evidence>
<feature type="region of interest" description="Disordered" evidence="2">
    <location>
        <begin position="325"/>
        <end position="479"/>
    </location>
</feature>
<dbReference type="AlphaFoldDB" id="A0A1S3AG39"/>
<feature type="compositionally biased region" description="Low complexity" evidence="2">
    <location>
        <begin position="325"/>
        <end position="335"/>
    </location>
</feature>
<organism evidence="4 5">
    <name type="scientific">Erinaceus europaeus</name>
    <name type="common">Western European hedgehog</name>
    <dbReference type="NCBI Taxonomy" id="9365"/>
    <lineage>
        <taxon>Eukaryota</taxon>
        <taxon>Metazoa</taxon>
        <taxon>Chordata</taxon>
        <taxon>Craniata</taxon>
        <taxon>Vertebrata</taxon>
        <taxon>Euteleostomi</taxon>
        <taxon>Mammalia</taxon>
        <taxon>Eutheria</taxon>
        <taxon>Laurasiatheria</taxon>
        <taxon>Eulipotyphla</taxon>
        <taxon>Erinaceidae</taxon>
        <taxon>Erinaceinae</taxon>
        <taxon>Erinaceus</taxon>
    </lineage>
</organism>
<feature type="compositionally biased region" description="Basic and acidic residues" evidence="2">
    <location>
        <begin position="421"/>
        <end position="430"/>
    </location>
</feature>
<keyword evidence="4" id="KW-1185">Reference proteome</keyword>
<name>A0A1S3AG39_ERIEU</name>
<feature type="compositionally biased region" description="Low complexity" evidence="2">
    <location>
        <begin position="463"/>
        <end position="479"/>
    </location>
</feature>
<dbReference type="PANTHER" id="PTHR22574">
    <property type="match status" value="1"/>
</dbReference>
<dbReference type="CTD" id="149647"/>
<feature type="compositionally biased region" description="Basic residues" evidence="2">
    <location>
        <begin position="370"/>
        <end position="379"/>
    </location>
</feature>
<dbReference type="Pfam" id="PF12480">
    <property type="entry name" value="GARIL_Rab2_bd"/>
    <property type="match status" value="1"/>
</dbReference>
<accession>A0A1S3AG39</accession>
<evidence type="ECO:0000256" key="1">
    <source>
        <dbReference type="ARBA" id="ARBA00038379"/>
    </source>
</evidence>
<feature type="compositionally biased region" description="Basic and acidic residues" evidence="2">
    <location>
        <begin position="336"/>
        <end position="345"/>
    </location>
</feature>
<gene>
    <name evidence="5" type="primary">GARIN4</name>
</gene>
<feature type="domain" description="Golgi associated RAB2 interactor protein-like Rab2B-binding" evidence="3">
    <location>
        <begin position="104"/>
        <end position="171"/>
    </location>
</feature>
<dbReference type="eggNOG" id="ENOG502S0XQ">
    <property type="taxonomic scope" value="Eukaryota"/>
</dbReference>
<dbReference type="InterPro" id="IPR022168">
    <property type="entry name" value="GARIL-like_Rab2B-bd"/>
</dbReference>
<reference evidence="5" key="1">
    <citation type="submission" date="2025-08" db="UniProtKB">
        <authorList>
            <consortium name="RefSeq"/>
        </authorList>
    </citation>
    <scope>IDENTIFICATION</scope>
</reference>
<comment type="similarity">
    <text evidence="1">Belongs to the GARIN family.</text>
</comment>
<dbReference type="RefSeq" id="XP_007534463.1">
    <property type="nucleotide sequence ID" value="XM_007534401.2"/>
</dbReference>
<feature type="region of interest" description="Disordered" evidence="2">
    <location>
        <begin position="491"/>
        <end position="512"/>
    </location>
</feature>
<proteinExistence type="inferred from homology"/>
<evidence type="ECO:0000256" key="2">
    <source>
        <dbReference type="SAM" id="MobiDB-lite"/>
    </source>
</evidence>
<feature type="compositionally biased region" description="Basic and acidic residues" evidence="2">
    <location>
        <begin position="397"/>
        <end position="410"/>
    </location>
</feature>
<protein>
    <submittedName>
        <fullName evidence="5">Golgi-associated RAB2 interactor protein 4</fullName>
    </submittedName>
</protein>
<feature type="region of interest" description="Disordered" evidence="2">
    <location>
        <begin position="217"/>
        <end position="252"/>
    </location>
</feature>
<evidence type="ECO:0000259" key="3">
    <source>
        <dbReference type="Pfam" id="PF12480"/>
    </source>
</evidence>
<dbReference type="GO" id="GO:0005634">
    <property type="term" value="C:nucleus"/>
    <property type="evidence" value="ECO:0007669"/>
    <property type="project" value="TreeGrafter"/>
</dbReference>
<dbReference type="PANTHER" id="PTHR22574:SF15">
    <property type="entry name" value="GOLGI-ASSOCIATED RAB2 INTERACTOR PROTEIN 4"/>
    <property type="match status" value="1"/>
</dbReference>
<dbReference type="OrthoDB" id="9942703at2759"/>
<dbReference type="Proteomes" id="UP001652624">
    <property type="component" value="Unplaced"/>
</dbReference>
<evidence type="ECO:0000313" key="5">
    <source>
        <dbReference type="RefSeq" id="XP_007534463.1"/>
    </source>
</evidence>
<dbReference type="GeneID" id="103123742"/>
<sequence length="545" mass="58454">MAGEAPQPSSPARGMGLFQAGTGKLQRQLRRGEFDLFRHVPVFESDFIQITKRGEVIDVHNRVRMVTVGVACTSPLLPLPDVMLLARPAAGEGDRGRGRRAKALELTRLLPLKFVRVSVHDHEKQQLRLKFATGRSCYLQLCPAPDAKAEGLFQDWEKLVHLLRPPLDSLSGAYTTPARDTECLPLLGQEERTSPAPADDQDRVSVRSLAAGSEVGGATSAAFSGGENLAFPPDSVRSPAEPQEAASDAESATGTLDVALAIPHPSVPWGLSTDKLWEEAGSPRDSLTGPDIAQVAATCSQHSEAALVGLADQGPEDIEVVDEAGAGATRRAGGKTAKEPSRSDEDTLISILPESRESSEVTRVPWAARASRKARRERRERREKERRPRGSRHHRRAPESRHKAGSDKNPRKVPGGRPRRASGEDKRDRGLGSAGGGWRGPAHKGMGHAPTGKDSRPSHKSSRSLSPSSSSSTFKRLSRVSSFLRTIKVSLTARTSASLPEPEKPLPPLPQRHSMEVILKRPEDGGPAPAAGVGLVTAVTVGAES</sequence>
<dbReference type="InParanoid" id="A0A1S3AG39"/>